<dbReference type="InterPro" id="IPR024778">
    <property type="entry name" value="Put_cellulase"/>
</dbReference>
<evidence type="ECO:0000313" key="2">
    <source>
        <dbReference type="Proteomes" id="UP001108027"/>
    </source>
</evidence>
<name>A0A9Q3UK87_9GAMM</name>
<reference evidence="1" key="1">
    <citation type="submission" date="2021-10" db="EMBL/GenBank/DDBJ databases">
        <title>The diversity and Nitrogen Metabolism of Culturable Nitrate-Utilizing Bacteria Within the Oxygen Minimum Zone of the Changjiang (Yangtze River)Estuary.</title>
        <authorList>
            <person name="Zhang D."/>
            <person name="Zheng J."/>
            <person name="Liu S."/>
            <person name="He W."/>
        </authorList>
    </citation>
    <scope>NUCLEOTIDE SEQUENCE</scope>
    <source>
        <strain evidence="1">FXH-223</strain>
    </source>
</reference>
<comment type="caution">
    <text evidence="1">The sequence shown here is derived from an EMBL/GenBank/DDBJ whole genome shotgun (WGS) entry which is preliminary data.</text>
</comment>
<dbReference type="EMBL" id="JAJGNA010000002">
    <property type="protein sequence ID" value="MCC4307373.1"/>
    <property type="molecule type" value="Genomic_DNA"/>
</dbReference>
<dbReference type="Proteomes" id="UP001108027">
    <property type="component" value="Unassembled WGS sequence"/>
</dbReference>
<accession>A0A9Q3UK87</accession>
<dbReference type="Gene3D" id="3.20.20.80">
    <property type="entry name" value="Glycosidases"/>
    <property type="match status" value="1"/>
</dbReference>
<sequence length="376" mass="42526">MGQRQGETQRLAITCWDYAWPLGRDYGAVPGAVEARLDEAVARGFNTVRLDPYPHLVATPANSVHLDRCEILAEPDPRRGLPGGAHTVPIRKALRRFLDAAAERDLNLWFSGFFVPDSRARRSFVRRPGDFVDVWAETLELVRQWGHLDRVVAVDFCHHFPFPPWSHGAVRRVFGRSAQRPLPERWQRDQEAEVERYLLEVPRALRAHFPTLRVGLSAAAGHSEYLRQLDTSELDFLDYGLWLDDDPRFRLATGADLPVPGLLDRRLGPLRGALLNATGDHWRGRLYDLLNRRLAFARVRRLQPVLGEGWLTPTGEPEALPAGWARFCEAVVARAVADGVQALTPTSLANPHHPWLWDESDWLAHVNHLILTGPGR</sequence>
<dbReference type="InterPro" id="IPR017853">
    <property type="entry name" value="GH"/>
</dbReference>
<evidence type="ECO:0000313" key="1">
    <source>
        <dbReference type="EMBL" id="MCC4307373.1"/>
    </source>
</evidence>
<keyword evidence="2" id="KW-1185">Reference proteome</keyword>
<protein>
    <submittedName>
        <fullName evidence="1">Cellulase</fullName>
    </submittedName>
</protein>
<gene>
    <name evidence="1" type="ORF">LL252_02220</name>
</gene>
<proteinExistence type="predicted"/>
<dbReference type="RefSeq" id="WP_228232636.1">
    <property type="nucleotide sequence ID" value="NZ_ARXL01000059.1"/>
</dbReference>
<dbReference type="AlphaFoldDB" id="A0A9Q3UK87"/>
<dbReference type="Pfam" id="PF12876">
    <property type="entry name" value="Cellulase-like"/>
    <property type="match status" value="1"/>
</dbReference>
<dbReference type="SUPFAM" id="SSF51445">
    <property type="entry name" value="(Trans)glycosidases"/>
    <property type="match status" value="1"/>
</dbReference>
<organism evidence="1 2">
    <name type="scientific">Alloalcanivorax marinus</name>
    <dbReference type="NCBI Taxonomy" id="1177169"/>
    <lineage>
        <taxon>Bacteria</taxon>
        <taxon>Pseudomonadati</taxon>
        <taxon>Pseudomonadota</taxon>
        <taxon>Gammaproteobacteria</taxon>
        <taxon>Oceanospirillales</taxon>
        <taxon>Alcanivoracaceae</taxon>
        <taxon>Alloalcanivorax</taxon>
    </lineage>
</organism>